<evidence type="ECO:0000256" key="7">
    <source>
        <dbReference type="ARBA" id="ARBA00023306"/>
    </source>
</evidence>
<dbReference type="SUPFAM" id="SSF75704">
    <property type="entry name" value="Mitotic arrest deficient-like 1, Mad1"/>
    <property type="match status" value="1"/>
</dbReference>
<evidence type="ECO:0000256" key="1">
    <source>
        <dbReference type="ARBA" id="ARBA00004123"/>
    </source>
</evidence>
<dbReference type="Pfam" id="PF05557">
    <property type="entry name" value="MAD"/>
    <property type="match status" value="1"/>
</dbReference>
<dbReference type="GO" id="GO:0005635">
    <property type="term" value="C:nuclear envelope"/>
    <property type="evidence" value="ECO:0007669"/>
    <property type="project" value="TreeGrafter"/>
</dbReference>
<organism evidence="10 11">
    <name type="scientific">Rickenella mellea</name>
    <dbReference type="NCBI Taxonomy" id="50990"/>
    <lineage>
        <taxon>Eukaryota</taxon>
        <taxon>Fungi</taxon>
        <taxon>Dikarya</taxon>
        <taxon>Basidiomycota</taxon>
        <taxon>Agaricomycotina</taxon>
        <taxon>Agaricomycetes</taxon>
        <taxon>Hymenochaetales</taxon>
        <taxon>Rickenellaceae</taxon>
        <taxon>Rickenella</taxon>
    </lineage>
</organism>
<evidence type="ECO:0000313" key="11">
    <source>
        <dbReference type="Proteomes" id="UP000294933"/>
    </source>
</evidence>
<dbReference type="GO" id="GO:0007094">
    <property type="term" value="P:mitotic spindle assembly checkpoint signaling"/>
    <property type="evidence" value="ECO:0007669"/>
    <property type="project" value="InterPro"/>
</dbReference>
<feature type="coiled-coil region" evidence="8">
    <location>
        <begin position="339"/>
        <end position="387"/>
    </location>
</feature>
<keyword evidence="6" id="KW-0539">Nucleus</keyword>
<dbReference type="Gene3D" id="1.20.5.170">
    <property type="match status" value="1"/>
</dbReference>
<feature type="coiled-coil region" evidence="8">
    <location>
        <begin position="428"/>
        <end position="512"/>
    </location>
</feature>
<dbReference type="GO" id="GO:0051301">
    <property type="term" value="P:cell division"/>
    <property type="evidence" value="ECO:0007669"/>
    <property type="project" value="UniProtKB-KW"/>
</dbReference>
<comment type="similarity">
    <text evidence="2">Belongs to the MAD1 family.</text>
</comment>
<dbReference type="Gene3D" id="3.30.457.60">
    <property type="match status" value="1"/>
</dbReference>
<protein>
    <recommendedName>
        <fullName evidence="3">Spindle assembly checkpoint component MAD1</fullName>
    </recommendedName>
</protein>
<dbReference type="Proteomes" id="UP000294933">
    <property type="component" value="Unassembled WGS sequence"/>
</dbReference>
<reference evidence="10 11" key="1">
    <citation type="submission" date="2018-06" db="EMBL/GenBank/DDBJ databases">
        <title>A transcriptomic atlas of mushroom development highlights an independent origin of complex multicellularity.</title>
        <authorList>
            <consortium name="DOE Joint Genome Institute"/>
            <person name="Krizsan K."/>
            <person name="Almasi E."/>
            <person name="Merenyi Z."/>
            <person name="Sahu N."/>
            <person name="Viragh M."/>
            <person name="Koszo T."/>
            <person name="Mondo S."/>
            <person name="Kiss B."/>
            <person name="Balint B."/>
            <person name="Kues U."/>
            <person name="Barry K."/>
            <person name="Hegedus J.C."/>
            <person name="Henrissat B."/>
            <person name="Johnson J."/>
            <person name="Lipzen A."/>
            <person name="Ohm R."/>
            <person name="Nagy I."/>
            <person name="Pangilinan J."/>
            <person name="Yan J."/>
            <person name="Xiong Y."/>
            <person name="Grigoriev I.V."/>
            <person name="Hibbett D.S."/>
            <person name="Nagy L.G."/>
        </authorList>
    </citation>
    <scope>NUCLEOTIDE SEQUENCE [LARGE SCALE GENOMIC DNA]</scope>
    <source>
        <strain evidence="10 11">SZMC22713</strain>
    </source>
</reference>
<dbReference type="PANTHER" id="PTHR23168:SF0">
    <property type="entry name" value="MITOTIC SPINDLE ASSEMBLY CHECKPOINT PROTEIN MAD1"/>
    <property type="match status" value="1"/>
</dbReference>
<sequence>MTDAVPPRRTTRAGSKRQASVDIEKDPSTSKRLALSNEFSNHVSQTKINRQLLTAQSQVTELQNTLNEREVVIQRLEADRRLLARKEEEEREARENEATEFAEERERYEAELSAMRQKLSTLSDAHADLQDEHSTLSNSSQRTIASLKSELTAQTSECALLYTQLEEAQNLAATRLESVSELEMVIEDLQAQKADTSDISTTSLVNSDKNGPNTQENWDVIRDELHRQASYLRQLEATNSRLTNELERLRVRADGAEVLREEKLDLERKVRGLEALRRKVGELEGELEVEREKAKSRVESTAPTSPNKETPISITKELSALRTSHALLLDEHGSLRAQLLTRDAAVSDLEAEKEQLEKEKLVLETKVREVEAKVSRREKEGRLLEREVGFMKALVASYKAEEASTSFSGDLSEAQPPPKAQVLLEQRIAHLEDLLEGYKAANAELEKEVRAAPKREGQAMSVGIEEARKRAEEVERERDELQTALSTQSTTLEALLAKNDTLEQTLFELRGEIAGGRHVPPGVRVLSLKENPAQEWADTREAVLEGLRGENAALLRRLKELEEWACGGGSGATAPDAAAADGDDKQESGSGPGPRPSGSVVPRESYDTLSSENATLLQTLRDKEKRLLRLQQVFTAKSAEFREAIASILGLKLAFYPNGQVRVTSQFDLNASFVFQPAKGVKGGGASQSQGGEGEGEGMTMQLIGLGEGGPQEIPQLMNYWVERRQCIPGFIASVTLECYEKAKMEQEIAVT</sequence>
<evidence type="ECO:0000256" key="4">
    <source>
        <dbReference type="ARBA" id="ARBA00022618"/>
    </source>
</evidence>
<dbReference type="VEuPathDB" id="FungiDB:BD410DRAFT_897565"/>
<gene>
    <name evidence="10" type="ORF">BD410DRAFT_897565</name>
</gene>
<feature type="region of interest" description="Disordered" evidence="9">
    <location>
        <begin position="569"/>
        <end position="608"/>
    </location>
</feature>
<dbReference type="GO" id="GO:0072686">
    <property type="term" value="C:mitotic spindle"/>
    <property type="evidence" value="ECO:0007669"/>
    <property type="project" value="TreeGrafter"/>
</dbReference>
<dbReference type="PANTHER" id="PTHR23168">
    <property type="entry name" value="MITOTIC SPINDLE ASSEMBLY CHECKPOINT PROTEIN MAD1 MITOTIC ARREST DEFICIENT-LIKE PROTEIN 1"/>
    <property type="match status" value="1"/>
</dbReference>
<proteinExistence type="inferred from homology"/>
<comment type="subcellular location">
    <subcellularLocation>
        <location evidence="1">Nucleus</location>
    </subcellularLocation>
</comment>
<evidence type="ECO:0000313" key="10">
    <source>
        <dbReference type="EMBL" id="TDL23518.1"/>
    </source>
</evidence>
<feature type="region of interest" description="Disordered" evidence="9">
    <location>
        <begin position="1"/>
        <end position="29"/>
    </location>
</feature>
<keyword evidence="7" id="KW-0131">Cell cycle</keyword>
<feature type="region of interest" description="Disordered" evidence="9">
    <location>
        <begin position="288"/>
        <end position="311"/>
    </location>
</feature>
<feature type="region of interest" description="Disordered" evidence="9">
    <location>
        <begin position="86"/>
        <end position="105"/>
    </location>
</feature>
<keyword evidence="11" id="KW-1185">Reference proteome</keyword>
<dbReference type="GO" id="GO:0000776">
    <property type="term" value="C:kinetochore"/>
    <property type="evidence" value="ECO:0007669"/>
    <property type="project" value="TreeGrafter"/>
</dbReference>
<dbReference type="Gene3D" id="6.10.250.90">
    <property type="match status" value="1"/>
</dbReference>
<keyword evidence="8" id="KW-0175">Coiled coil</keyword>
<keyword evidence="5" id="KW-0498">Mitosis</keyword>
<dbReference type="AlphaFoldDB" id="A0A4Y7Q8J6"/>
<dbReference type="InterPro" id="IPR008672">
    <property type="entry name" value="Mad1"/>
</dbReference>
<dbReference type="STRING" id="50990.A0A4Y7Q8J6"/>
<evidence type="ECO:0000256" key="6">
    <source>
        <dbReference type="ARBA" id="ARBA00023242"/>
    </source>
</evidence>
<feature type="compositionally biased region" description="Basic and acidic residues" evidence="9">
    <location>
        <begin position="288"/>
        <end position="298"/>
    </location>
</feature>
<evidence type="ECO:0000256" key="8">
    <source>
        <dbReference type="SAM" id="Coils"/>
    </source>
</evidence>
<keyword evidence="4" id="KW-0132">Cell division</keyword>
<feature type="compositionally biased region" description="Polar residues" evidence="9">
    <location>
        <begin position="299"/>
        <end position="311"/>
    </location>
</feature>
<accession>A0A4Y7Q8J6</accession>
<name>A0A4Y7Q8J6_9AGAM</name>
<dbReference type="GO" id="GO:0051315">
    <property type="term" value="P:attachment of mitotic spindle microtubules to kinetochore"/>
    <property type="evidence" value="ECO:0007669"/>
    <property type="project" value="TreeGrafter"/>
</dbReference>
<evidence type="ECO:0000256" key="2">
    <source>
        <dbReference type="ARBA" id="ARBA00008029"/>
    </source>
</evidence>
<dbReference type="OrthoDB" id="331602at2759"/>
<evidence type="ECO:0000256" key="3">
    <source>
        <dbReference type="ARBA" id="ARBA00022019"/>
    </source>
</evidence>
<evidence type="ECO:0000256" key="5">
    <source>
        <dbReference type="ARBA" id="ARBA00022776"/>
    </source>
</evidence>
<dbReference type="EMBL" id="ML170170">
    <property type="protein sequence ID" value="TDL23518.1"/>
    <property type="molecule type" value="Genomic_DNA"/>
</dbReference>
<evidence type="ECO:0000256" key="9">
    <source>
        <dbReference type="SAM" id="MobiDB-lite"/>
    </source>
</evidence>